<evidence type="ECO:0000313" key="3">
    <source>
        <dbReference type="Proteomes" id="UP000217065"/>
    </source>
</evidence>
<dbReference type="AlphaFoldDB" id="A0A264W4D2"/>
<dbReference type="PANTHER" id="PTHR43471">
    <property type="entry name" value="ABC TRANSPORTER PERMEASE"/>
    <property type="match status" value="1"/>
</dbReference>
<feature type="transmembrane region" description="Helical" evidence="1">
    <location>
        <begin position="178"/>
        <end position="199"/>
    </location>
</feature>
<accession>A0A264W4D2</accession>
<feature type="transmembrane region" description="Helical" evidence="1">
    <location>
        <begin position="25"/>
        <end position="48"/>
    </location>
</feature>
<name>A0A264W4D2_9BACL</name>
<keyword evidence="3" id="KW-1185">Reference proteome</keyword>
<dbReference type="Proteomes" id="UP000217065">
    <property type="component" value="Unassembled WGS sequence"/>
</dbReference>
<organism evidence="2 3">
    <name type="scientific">Tetzosporium hominis</name>
    <dbReference type="NCBI Taxonomy" id="2020506"/>
    <lineage>
        <taxon>Bacteria</taxon>
        <taxon>Bacillati</taxon>
        <taxon>Bacillota</taxon>
        <taxon>Bacilli</taxon>
        <taxon>Bacillales</taxon>
        <taxon>Caryophanaceae</taxon>
        <taxon>Tetzosporium</taxon>
    </lineage>
</organism>
<comment type="caution">
    <text evidence="2">The sequence shown here is derived from an EMBL/GenBank/DDBJ whole genome shotgun (WGS) entry which is preliminary data.</text>
</comment>
<feature type="transmembrane region" description="Helical" evidence="1">
    <location>
        <begin position="113"/>
        <end position="137"/>
    </location>
</feature>
<evidence type="ECO:0000313" key="2">
    <source>
        <dbReference type="EMBL" id="OZS78439.1"/>
    </source>
</evidence>
<reference evidence="2 3" key="1">
    <citation type="submission" date="2017-07" db="EMBL/GenBank/DDBJ databases">
        <title>Tetzosporium hominis gen.nov. sp.nov.</title>
        <authorList>
            <person name="Tetz G."/>
            <person name="Tetz V."/>
        </authorList>
    </citation>
    <scope>NUCLEOTIDE SEQUENCE [LARGE SCALE GENOMIC DNA]</scope>
    <source>
        <strain evidence="2 3">VT-49</strain>
    </source>
</reference>
<keyword evidence="1" id="KW-1133">Transmembrane helix</keyword>
<feature type="transmembrane region" description="Helical" evidence="1">
    <location>
        <begin position="249"/>
        <end position="268"/>
    </location>
</feature>
<dbReference type="OrthoDB" id="9815855at2"/>
<dbReference type="EMBL" id="NOKQ01000196">
    <property type="protein sequence ID" value="OZS78439.1"/>
    <property type="molecule type" value="Genomic_DNA"/>
</dbReference>
<evidence type="ECO:0000256" key="1">
    <source>
        <dbReference type="SAM" id="Phobius"/>
    </source>
</evidence>
<sequence length="279" mass="31119">MRELLYNPVLIKELKLRFRSVKSSLGLTFYLLAMSIFVFGMIFLATNMTGSGFFRPDESYFMFIVLTYIQLALILFITPGLTAGTISTEREKQTLTILLTTSQRSWQIIIGKLAASIAFLLLMLVSGLPIYSLVFLFGGVSPGQLAVIFLFFLLTVLAIGSLGIMYSTVTKKTIVSMIATYGSMLFLTGVTAFFFVLAIQSGFTSAVQSPSLFAHFWASINPPMMIFSFVSPEGSQFLTQITQVNFPGWIIYVGFYLLIIFVSLFIAIKKLRVNMGKMR</sequence>
<protein>
    <submittedName>
        <fullName evidence="2">ABC transporter permease</fullName>
    </submittedName>
</protein>
<feature type="transmembrane region" description="Helical" evidence="1">
    <location>
        <begin position="60"/>
        <end position="83"/>
    </location>
</feature>
<feature type="transmembrane region" description="Helical" evidence="1">
    <location>
        <begin position="143"/>
        <end position="166"/>
    </location>
</feature>
<dbReference type="RefSeq" id="WP_094942462.1">
    <property type="nucleotide sequence ID" value="NZ_NOKQ01000196.1"/>
</dbReference>
<proteinExistence type="predicted"/>
<keyword evidence="1" id="KW-0812">Transmembrane</keyword>
<gene>
    <name evidence="2" type="ORF">CF394_06680</name>
</gene>
<keyword evidence="1" id="KW-0472">Membrane</keyword>